<evidence type="ECO:0008006" key="6">
    <source>
        <dbReference type="Google" id="ProtNLM"/>
    </source>
</evidence>
<dbReference type="InterPro" id="IPR011990">
    <property type="entry name" value="TPR-like_helical_dom_sf"/>
</dbReference>
<dbReference type="EMBL" id="UETC01000007">
    <property type="protein sequence ID" value="SSA48369.1"/>
    <property type="molecule type" value="Genomic_DNA"/>
</dbReference>
<keyword evidence="1" id="KW-0732">Signal</keyword>
<proteinExistence type="predicted"/>
<evidence type="ECO:0000313" key="2">
    <source>
        <dbReference type="EMBL" id="PWJ17032.1"/>
    </source>
</evidence>
<dbReference type="EMBL" id="QGDJ01000007">
    <property type="protein sequence ID" value="PWJ17032.1"/>
    <property type="molecule type" value="Genomic_DNA"/>
</dbReference>
<dbReference type="PANTHER" id="PTHR11102">
    <property type="entry name" value="SEL-1-LIKE PROTEIN"/>
    <property type="match status" value="1"/>
</dbReference>
<evidence type="ECO:0000313" key="5">
    <source>
        <dbReference type="Proteomes" id="UP000251571"/>
    </source>
</evidence>
<dbReference type="PANTHER" id="PTHR11102:SF160">
    <property type="entry name" value="ERAD-ASSOCIATED E3 UBIQUITIN-PROTEIN LIGASE COMPONENT HRD3"/>
    <property type="match status" value="1"/>
</dbReference>
<protein>
    <recommendedName>
        <fullName evidence="6">Sel1 repeat-containing protein</fullName>
    </recommendedName>
</protein>
<reference evidence="5" key="2">
    <citation type="submission" date="2016-10" db="EMBL/GenBank/DDBJ databases">
        <authorList>
            <person name="Varghese N."/>
            <person name="Submissions S."/>
        </authorList>
    </citation>
    <scope>NUCLEOTIDE SEQUENCE [LARGE SCALE GENOMIC DNA]</scope>
    <source>
        <strain evidence="5">DSM 25227</strain>
    </source>
</reference>
<dbReference type="SMART" id="SM00671">
    <property type="entry name" value="SEL1"/>
    <property type="match status" value="3"/>
</dbReference>
<dbReference type="Proteomes" id="UP000251571">
    <property type="component" value="Unassembled WGS sequence"/>
</dbReference>
<reference evidence="2 4" key="3">
    <citation type="submission" date="2018-03" db="EMBL/GenBank/DDBJ databases">
        <title>Genomic Encyclopedia of Archaeal and Bacterial Type Strains, Phase II (KMG-II): from individual species to whole genera.</title>
        <authorList>
            <person name="Goeker M."/>
        </authorList>
    </citation>
    <scope>NUCLEOTIDE SEQUENCE [LARGE SCALE GENOMIC DNA]</scope>
    <source>
        <strain evidence="2 4">DSM 25227</strain>
    </source>
</reference>
<dbReference type="Gene3D" id="1.25.40.10">
    <property type="entry name" value="Tetratricopeptide repeat domain"/>
    <property type="match status" value="1"/>
</dbReference>
<evidence type="ECO:0000313" key="4">
    <source>
        <dbReference type="Proteomes" id="UP000245839"/>
    </source>
</evidence>
<feature type="chain" id="PRO_5044071910" description="Sel1 repeat-containing protein" evidence="1">
    <location>
        <begin position="29"/>
        <end position="205"/>
    </location>
</feature>
<accession>A0A2Y9B210</accession>
<dbReference type="OrthoDB" id="8235393at2"/>
<name>A0A2Y9B210_9RHOB</name>
<feature type="signal peptide" evidence="1">
    <location>
        <begin position="1"/>
        <end position="28"/>
    </location>
</feature>
<dbReference type="Pfam" id="PF08238">
    <property type="entry name" value="Sel1"/>
    <property type="match status" value="3"/>
</dbReference>
<dbReference type="SUPFAM" id="SSF81901">
    <property type="entry name" value="HCP-like"/>
    <property type="match status" value="1"/>
</dbReference>
<dbReference type="InterPro" id="IPR006597">
    <property type="entry name" value="Sel1-like"/>
</dbReference>
<dbReference type="AlphaFoldDB" id="A0A2Y9B210"/>
<organism evidence="3 5">
    <name type="scientific">Jannaschia seohaensis</name>
    <dbReference type="NCBI Taxonomy" id="475081"/>
    <lineage>
        <taxon>Bacteria</taxon>
        <taxon>Pseudomonadati</taxon>
        <taxon>Pseudomonadota</taxon>
        <taxon>Alphaproteobacteria</taxon>
        <taxon>Rhodobacterales</taxon>
        <taxon>Roseobacteraceae</taxon>
        <taxon>Jannaschia</taxon>
    </lineage>
</organism>
<gene>
    <name evidence="2" type="ORF">BCF38_107146</name>
    <name evidence="3" type="ORF">SAMN05421539_107146</name>
</gene>
<evidence type="ECO:0000313" key="3">
    <source>
        <dbReference type="EMBL" id="SSA48369.1"/>
    </source>
</evidence>
<dbReference type="Proteomes" id="UP000245839">
    <property type="component" value="Unassembled WGS sequence"/>
</dbReference>
<dbReference type="InterPro" id="IPR050767">
    <property type="entry name" value="Sel1_AlgK"/>
</dbReference>
<evidence type="ECO:0000256" key="1">
    <source>
        <dbReference type="SAM" id="SignalP"/>
    </source>
</evidence>
<sequence>MTVTTQRRSKLISVVLIASAVLIGPARGETGLQAAQRGDFATARAIWTEEARAGDPAAAYNLGRMYTNGDGVRRSNQKAFEWYGRAVEGGLAQAQFQVGYMYAVGEGVQTDLRKAIIWTGRAARQGHAQARGNLPEMQTYVAASYRSDDQDIVRAWGWYSLAGENGSDLGREMARNLRDLMQAQEVRRAEALLRECRRTGYVSCD</sequence>
<reference evidence="3" key="1">
    <citation type="submission" date="2016-10" db="EMBL/GenBank/DDBJ databases">
        <authorList>
            <person name="Cai Z."/>
        </authorList>
    </citation>
    <scope>NUCLEOTIDE SEQUENCE [LARGE SCALE GENOMIC DNA]</scope>
    <source>
        <strain evidence="3">DSM 25227</strain>
    </source>
</reference>
<keyword evidence="4" id="KW-1185">Reference proteome</keyword>